<dbReference type="InterPro" id="IPR051606">
    <property type="entry name" value="Polyketide_Oxido-like"/>
</dbReference>
<sequence length="211" mass="23003">MSIAVFGASGRLGQAFIHQATEAEFALRLHYRAKPSEQVPQESTVVVGSLNDPTAVREVLRGAEAAVVFLGHKKDARVPFCANATRVIIDTMKTLDQSRLLVVTGAMIGESQVGLSLGMRLLARGVRYMAAEGIMEDRDEQERLVRSSHLDGWTVIKPPRLTDGSRPVPVKAGPDRTVGLLSSISRTSLAEWIVQELKAPQYPQQAVYVAE</sequence>
<evidence type="ECO:0000313" key="2">
    <source>
        <dbReference type="EMBL" id="HCT59122.1"/>
    </source>
</evidence>
<name>A0A3D4VEG8_9BACT</name>
<dbReference type="Proteomes" id="UP000264071">
    <property type="component" value="Unassembled WGS sequence"/>
</dbReference>
<protein>
    <recommendedName>
        <fullName evidence="1">NAD(P)-binding domain-containing protein</fullName>
    </recommendedName>
</protein>
<dbReference type="EMBL" id="DPIY01000012">
    <property type="protein sequence ID" value="HCT59122.1"/>
    <property type="molecule type" value="Genomic_DNA"/>
</dbReference>
<evidence type="ECO:0000313" key="3">
    <source>
        <dbReference type="Proteomes" id="UP000264071"/>
    </source>
</evidence>
<accession>A0A3D4VEG8</accession>
<dbReference type="InterPro" id="IPR036291">
    <property type="entry name" value="NAD(P)-bd_dom_sf"/>
</dbReference>
<proteinExistence type="predicted"/>
<dbReference type="GO" id="GO:0004074">
    <property type="term" value="F:biliverdin reductase [NAD(P)H] activity"/>
    <property type="evidence" value="ECO:0007669"/>
    <property type="project" value="TreeGrafter"/>
</dbReference>
<dbReference type="InterPro" id="IPR016040">
    <property type="entry name" value="NAD(P)-bd_dom"/>
</dbReference>
<dbReference type="Pfam" id="PF13460">
    <property type="entry name" value="NAD_binding_10"/>
    <property type="match status" value="1"/>
</dbReference>
<organism evidence="2 3">
    <name type="scientific">Gemmatimonas aurantiaca</name>
    <dbReference type="NCBI Taxonomy" id="173480"/>
    <lineage>
        <taxon>Bacteria</taxon>
        <taxon>Pseudomonadati</taxon>
        <taxon>Gemmatimonadota</taxon>
        <taxon>Gemmatimonadia</taxon>
        <taxon>Gemmatimonadales</taxon>
        <taxon>Gemmatimonadaceae</taxon>
        <taxon>Gemmatimonas</taxon>
    </lineage>
</organism>
<dbReference type="PANTHER" id="PTHR43355:SF2">
    <property type="entry name" value="FLAVIN REDUCTASE (NADPH)"/>
    <property type="match status" value="1"/>
</dbReference>
<feature type="domain" description="NAD(P)-binding" evidence="1">
    <location>
        <begin position="7"/>
        <end position="200"/>
    </location>
</feature>
<dbReference type="GO" id="GO:0042602">
    <property type="term" value="F:riboflavin reductase (NADPH) activity"/>
    <property type="evidence" value="ECO:0007669"/>
    <property type="project" value="TreeGrafter"/>
</dbReference>
<gene>
    <name evidence="2" type="ORF">DGD08_18120</name>
</gene>
<dbReference type="Gene3D" id="3.40.50.720">
    <property type="entry name" value="NAD(P)-binding Rossmann-like Domain"/>
    <property type="match status" value="1"/>
</dbReference>
<reference evidence="2 3" key="1">
    <citation type="journal article" date="2018" name="Nat. Biotechnol.">
        <title>A standardized bacterial taxonomy based on genome phylogeny substantially revises the tree of life.</title>
        <authorList>
            <person name="Parks D.H."/>
            <person name="Chuvochina M."/>
            <person name="Waite D.W."/>
            <person name="Rinke C."/>
            <person name="Skarshewski A."/>
            <person name="Chaumeil P.A."/>
            <person name="Hugenholtz P."/>
        </authorList>
    </citation>
    <scope>NUCLEOTIDE SEQUENCE [LARGE SCALE GENOMIC DNA]</scope>
    <source>
        <strain evidence="2">UBA8844</strain>
    </source>
</reference>
<dbReference type="PANTHER" id="PTHR43355">
    <property type="entry name" value="FLAVIN REDUCTASE (NADPH)"/>
    <property type="match status" value="1"/>
</dbReference>
<dbReference type="SUPFAM" id="SSF51735">
    <property type="entry name" value="NAD(P)-binding Rossmann-fold domains"/>
    <property type="match status" value="1"/>
</dbReference>
<comment type="caution">
    <text evidence="2">The sequence shown here is derived from an EMBL/GenBank/DDBJ whole genome shotgun (WGS) entry which is preliminary data.</text>
</comment>
<dbReference type="AlphaFoldDB" id="A0A3D4VEG8"/>
<evidence type="ECO:0000259" key="1">
    <source>
        <dbReference type="Pfam" id="PF13460"/>
    </source>
</evidence>